<evidence type="ECO:0000256" key="4">
    <source>
        <dbReference type="ARBA" id="ARBA00022603"/>
    </source>
</evidence>
<evidence type="ECO:0000256" key="15">
    <source>
        <dbReference type="PROSITE-ProRule" id="PRU00134"/>
    </source>
</evidence>
<protein>
    <recommendedName>
        <fullName evidence="13">Protein-lysine N-methyltransferase SMYD4</fullName>
    </recommendedName>
    <alternativeName>
        <fullName evidence="14">SET and MYND domain-containing protein 4</fullName>
    </alternativeName>
</protein>
<dbReference type="Pfam" id="PF00856">
    <property type="entry name" value="SET"/>
    <property type="match status" value="1"/>
</dbReference>
<proteinExistence type="predicted"/>
<evidence type="ECO:0000313" key="19">
    <source>
        <dbReference type="Proteomes" id="UP000729913"/>
    </source>
</evidence>
<evidence type="ECO:0000259" key="17">
    <source>
        <dbReference type="PROSITE" id="PS50865"/>
    </source>
</evidence>
<feature type="domain" description="SET" evidence="16">
    <location>
        <begin position="194"/>
        <end position="486"/>
    </location>
</feature>
<evidence type="ECO:0000256" key="3">
    <source>
        <dbReference type="ARBA" id="ARBA00022490"/>
    </source>
</evidence>
<feature type="domain" description="MYND-type" evidence="17">
    <location>
        <begin position="236"/>
        <end position="282"/>
    </location>
</feature>
<keyword evidence="6" id="KW-0949">S-adenosyl-L-methionine</keyword>
<dbReference type="GO" id="GO:0032259">
    <property type="term" value="P:methylation"/>
    <property type="evidence" value="ECO:0007669"/>
    <property type="project" value="UniProtKB-KW"/>
</dbReference>
<organism evidence="18 19">
    <name type="scientific">Cotesia typhae</name>
    <dbReference type="NCBI Taxonomy" id="2053667"/>
    <lineage>
        <taxon>Eukaryota</taxon>
        <taxon>Metazoa</taxon>
        <taxon>Ecdysozoa</taxon>
        <taxon>Arthropoda</taxon>
        <taxon>Hexapoda</taxon>
        <taxon>Insecta</taxon>
        <taxon>Pterygota</taxon>
        <taxon>Neoptera</taxon>
        <taxon>Endopterygota</taxon>
        <taxon>Hymenoptera</taxon>
        <taxon>Apocrita</taxon>
        <taxon>Ichneumonoidea</taxon>
        <taxon>Braconidae</taxon>
        <taxon>Microgastrinae</taxon>
        <taxon>Cotesia</taxon>
    </lineage>
</organism>
<dbReference type="GO" id="GO:0005737">
    <property type="term" value="C:cytoplasm"/>
    <property type="evidence" value="ECO:0007669"/>
    <property type="project" value="UniProtKB-SubCell"/>
</dbReference>
<evidence type="ECO:0000313" key="18">
    <source>
        <dbReference type="EMBL" id="KAG8037679.1"/>
    </source>
</evidence>
<evidence type="ECO:0000259" key="16">
    <source>
        <dbReference type="PROSITE" id="PS50280"/>
    </source>
</evidence>
<dbReference type="PANTHER" id="PTHR46165">
    <property type="entry name" value="SET AND MYND DOMAIN-CONTAINING PROTEIN 4"/>
    <property type="match status" value="1"/>
</dbReference>
<dbReference type="AlphaFoldDB" id="A0A8J5R4P0"/>
<keyword evidence="8 15" id="KW-0863">Zinc-finger</keyword>
<evidence type="ECO:0000256" key="13">
    <source>
        <dbReference type="ARBA" id="ARBA00093635"/>
    </source>
</evidence>
<evidence type="ECO:0000256" key="2">
    <source>
        <dbReference type="ARBA" id="ARBA00004496"/>
    </source>
</evidence>
<keyword evidence="10" id="KW-0539">Nucleus</keyword>
<evidence type="ECO:0000256" key="1">
    <source>
        <dbReference type="ARBA" id="ARBA00004123"/>
    </source>
</evidence>
<dbReference type="OrthoDB" id="5945798at2759"/>
<evidence type="ECO:0000256" key="11">
    <source>
        <dbReference type="ARBA" id="ARBA00048985"/>
    </source>
</evidence>
<dbReference type="EMBL" id="JAAOIC020000047">
    <property type="protein sequence ID" value="KAG8037679.1"/>
    <property type="molecule type" value="Genomic_DNA"/>
</dbReference>
<evidence type="ECO:0000256" key="12">
    <source>
        <dbReference type="ARBA" id="ARBA00093423"/>
    </source>
</evidence>
<reference evidence="18" key="2">
    <citation type="submission" date="2021-04" db="EMBL/GenBank/DDBJ databases">
        <title>Genome-wide patterns of bracovirus chromosomal integration into multiple host tissues during parasitism.</title>
        <authorList>
            <person name="Chebbi M.A.C."/>
        </authorList>
    </citation>
    <scope>NUCLEOTIDE SEQUENCE</scope>
    <source>
        <tissue evidence="18">Whole body</tissue>
    </source>
</reference>
<accession>A0A8J5R4P0</accession>
<evidence type="ECO:0000256" key="8">
    <source>
        <dbReference type="ARBA" id="ARBA00022771"/>
    </source>
</evidence>
<reference evidence="18" key="1">
    <citation type="submission" date="2020-03" db="EMBL/GenBank/DDBJ databases">
        <authorList>
            <person name="Chebbi M.A."/>
            <person name="Drezen J.M."/>
        </authorList>
    </citation>
    <scope>NUCLEOTIDE SEQUENCE</scope>
    <source>
        <tissue evidence="18">Whole body</tissue>
    </source>
</reference>
<dbReference type="InterPro" id="IPR052097">
    <property type="entry name" value="SET-MYND_domain_protein"/>
</dbReference>
<evidence type="ECO:0000256" key="6">
    <source>
        <dbReference type="ARBA" id="ARBA00022691"/>
    </source>
</evidence>
<evidence type="ECO:0000256" key="14">
    <source>
        <dbReference type="ARBA" id="ARBA00093680"/>
    </source>
</evidence>
<keyword evidence="7" id="KW-0479">Metal-binding</keyword>
<dbReference type="PROSITE" id="PS50280">
    <property type="entry name" value="SET"/>
    <property type="match status" value="1"/>
</dbReference>
<evidence type="ECO:0000256" key="5">
    <source>
        <dbReference type="ARBA" id="ARBA00022679"/>
    </source>
</evidence>
<dbReference type="Pfam" id="PF01753">
    <property type="entry name" value="zf-MYND"/>
    <property type="match status" value="1"/>
</dbReference>
<sequence length="629" mass="72579">MNIGIFFNDLYKIKDNEDFMEQFINHSKSGNRHKMIEMVMQQQQVAGLKICSVFIGKNNEKARNLFNDINLIKKDTARETIAHKINQLTRGLFAVERENLLAIEIILSRARHQFGVGLHEKCCRDCDYAIELLNSVQMSRENELDNYKTLFSALKHQALKLIYKNMNKFDYNDNPTVSVKVDGKRSKKLLSCSDTVSLFHDSVRGRHLIATRNIKAGNVVIIDKPFAFSTDKQALCTNCLHCHVSFSLEEQTKIPCSNCQTVAFCSEECRKEAWSSYHKYECMIFDIFLENLDSNQQCSHLLLAYRTTVIKAINKESNTLDTEFIKYHREEIDNNNNFNKTIISRYDPLDYNTVYLLETHCKKSEPRVNLARAIKAVYLAKCMQYVFEQTRVKNIEEEEIKILAVAIMRHMQVINCNAYEIVENIRDQRTKIWEPRNIGGAIYTTVSLVNHSCYPNVVRHSYPDGKVVVRALRFIAKGSEILDCYGPHFISDELLSRQKLLSDKYNFICTCEACKNDWKLSTSDTIFRCLCGSKIDVKQSRCTRVSCSRKIDIKKLTDQLIKSTKKRVNAINIMYDGNYVQALPLLLEHSAFVDKNLIEPNIEAAKTQQSIIQCFNSMSNISKLSSTQF</sequence>
<dbReference type="InterPro" id="IPR044421">
    <property type="entry name" value="SMYD4_SET"/>
</dbReference>
<dbReference type="PANTHER" id="PTHR46165:SF2">
    <property type="entry name" value="SET AND MYND DOMAIN-CONTAINING PROTEIN 4"/>
    <property type="match status" value="1"/>
</dbReference>
<dbReference type="PROSITE" id="PS01360">
    <property type="entry name" value="ZF_MYND_1"/>
    <property type="match status" value="1"/>
</dbReference>
<gene>
    <name evidence="18" type="ORF">G9C98_005890</name>
</gene>
<dbReference type="InterPro" id="IPR001214">
    <property type="entry name" value="SET_dom"/>
</dbReference>
<keyword evidence="19" id="KW-1185">Reference proteome</keyword>
<keyword evidence="3" id="KW-0963">Cytoplasm</keyword>
<name>A0A8J5R4P0_9HYME</name>
<dbReference type="InterPro" id="IPR002893">
    <property type="entry name" value="Znf_MYND"/>
</dbReference>
<evidence type="ECO:0000256" key="10">
    <source>
        <dbReference type="ARBA" id="ARBA00023242"/>
    </source>
</evidence>
<comment type="caution">
    <text evidence="18">The sequence shown here is derived from an EMBL/GenBank/DDBJ whole genome shotgun (WGS) entry which is preliminary data.</text>
</comment>
<dbReference type="GO" id="GO:0042826">
    <property type="term" value="F:histone deacetylase binding"/>
    <property type="evidence" value="ECO:0007669"/>
    <property type="project" value="TreeGrafter"/>
</dbReference>
<dbReference type="GO" id="GO:0005634">
    <property type="term" value="C:nucleus"/>
    <property type="evidence" value="ECO:0007669"/>
    <property type="project" value="UniProtKB-SubCell"/>
</dbReference>
<dbReference type="PROSITE" id="PS50865">
    <property type="entry name" value="ZF_MYND_2"/>
    <property type="match status" value="1"/>
</dbReference>
<dbReference type="GO" id="GO:0008168">
    <property type="term" value="F:methyltransferase activity"/>
    <property type="evidence" value="ECO:0007669"/>
    <property type="project" value="UniProtKB-KW"/>
</dbReference>
<evidence type="ECO:0000256" key="7">
    <source>
        <dbReference type="ARBA" id="ARBA00022723"/>
    </source>
</evidence>
<dbReference type="CDD" id="cd10536">
    <property type="entry name" value="SET_SMYD4"/>
    <property type="match status" value="1"/>
</dbReference>
<comment type="subcellular location">
    <subcellularLocation>
        <location evidence="2">Cytoplasm</location>
    </subcellularLocation>
    <subcellularLocation>
        <location evidence="1">Nucleus</location>
    </subcellularLocation>
</comment>
<dbReference type="GO" id="GO:0008270">
    <property type="term" value="F:zinc ion binding"/>
    <property type="evidence" value="ECO:0007669"/>
    <property type="project" value="UniProtKB-KW"/>
</dbReference>
<dbReference type="Proteomes" id="UP000729913">
    <property type="component" value="Unassembled WGS sequence"/>
</dbReference>
<keyword evidence="9" id="KW-0862">Zinc</keyword>
<comment type="catalytic activity">
    <reaction evidence="11">
        <text>L-lysyl-[protein] + S-adenosyl-L-methionine = N(6)-methyl-L-lysyl-[protein] + S-adenosyl-L-homocysteine + H(+)</text>
        <dbReference type="Rhea" id="RHEA:51736"/>
        <dbReference type="Rhea" id="RHEA-COMP:9752"/>
        <dbReference type="Rhea" id="RHEA-COMP:13053"/>
        <dbReference type="ChEBI" id="CHEBI:15378"/>
        <dbReference type="ChEBI" id="CHEBI:29969"/>
        <dbReference type="ChEBI" id="CHEBI:57856"/>
        <dbReference type="ChEBI" id="CHEBI:59789"/>
        <dbReference type="ChEBI" id="CHEBI:61929"/>
    </reaction>
</comment>
<comment type="function">
    <text evidence="12">Protein-lysine N-methyltransferase. Monomethylates PRMT5, modulating its transcriptional activity. May also act as a histone methyltransferase. Plays a critical role in cardiac development. Acts as a key epigenetic regulator of gene expression during cardiac development via its dual activities as a methyltransferase and negative regulator of HDAC1.</text>
</comment>
<keyword evidence="4" id="KW-0489">Methyltransferase</keyword>
<keyword evidence="5" id="KW-0808">Transferase</keyword>
<evidence type="ECO:0000256" key="9">
    <source>
        <dbReference type="ARBA" id="ARBA00022833"/>
    </source>
</evidence>